<dbReference type="RefSeq" id="WP_085679949.1">
    <property type="nucleotide sequence ID" value="NZ_CP020931.1"/>
</dbReference>
<dbReference type="Proteomes" id="UP000193100">
    <property type="component" value="Chromosome"/>
</dbReference>
<organism evidence="3 4">
    <name type="scientific">Marinobacter salarius</name>
    <dbReference type="NCBI Taxonomy" id="1420917"/>
    <lineage>
        <taxon>Bacteria</taxon>
        <taxon>Pseudomonadati</taxon>
        <taxon>Pseudomonadota</taxon>
        <taxon>Gammaproteobacteria</taxon>
        <taxon>Pseudomonadales</taxon>
        <taxon>Marinobacteraceae</taxon>
        <taxon>Marinobacter</taxon>
    </lineage>
</organism>
<dbReference type="Pfam" id="PF02397">
    <property type="entry name" value="Bac_transf"/>
    <property type="match status" value="1"/>
</dbReference>
<dbReference type="GO" id="GO:0016780">
    <property type="term" value="F:phosphotransferase activity, for other substituted phosphate groups"/>
    <property type="evidence" value="ECO:0007669"/>
    <property type="project" value="TreeGrafter"/>
</dbReference>
<protein>
    <submittedName>
        <fullName evidence="3">Putative sugar transferase EpsL</fullName>
        <ecNumber evidence="3">2.-.-.-</ecNumber>
    </submittedName>
</protein>
<accession>A0A1W6K7Z3</accession>
<keyword evidence="3" id="KW-0808">Transferase</keyword>
<dbReference type="PANTHER" id="PTHR30576:SF8">
    <property type="entry name" value="UNDECAPRENYL-PHOSPHATE GALACTOSE PHOSPHOTRANSFERASE"/>
    <property type="match status" value="1"/>
</dbReference>
<feature type="domain" description="Bacterial sugar transferase" evidence="2">
    <location>
        <begin position="3"/>
        <end position="177"/>
    </location>
</feature>
<dbReference type="EMBL" id="CP020931">
    <property type="protein sequence ID" value="ARM83544.1"/>
    <property type="molecule type" value="Genomic_DNA"/>
</dbReference>
<gene>
    <name evidence="3" type="primary">epsL</name>
    <name evidence="3" type="ORF">MARSALSMR5_01452</name>
</gene>
<comment type="similarity">
    <text evidence="1">Belongs to the bacterial sugar transferase family.</text>
</comment>
<proteinExistence type="inferred from homology"/>
<dbReference type="GeneID" id="77255419"/>
<evidence type="ECO:0000256" key="1">
    <source>
        <dbReference type="ARBA" id="ARBA00006464"/>
    </source>
</evidence>
<dbReference type="AlphaFoldDB" id="A0A1W6K7Z3"/>
<sequence length="199" mass="22736">MGKRLFDTVASALGLLLLCPVILVVAFQLRRKIGSPVFFRQTRPGMNGNPFEMIKFRTMKDAVDVRGNQLPDSERMTTFGQFLRSTSLDELPELWNVLKGDMSLVGPRPLLMEYLPLYSEEQYRRHEVRPGVTGWAQVNGRNAISWEDKFKLDVWYVDNRSFWLDLKILFLTVKKVLVRDGISGGGEATMSKFTGNSDK</sequence>
<dbReference type="EC" id="2.-.-.-" evidence="3"/>
<evidence type="ECO:0000313" key="4">
    <source>
        <dbReference type="Proteomes" id="UP000193100"/>
    </source>
</evidence>
<name>A0A1W6K7Z3_9GAMM</name>
<evidence type="ECO:0000313" key="3">
    <source>
        <dbReference type="EMBL" id="ARM83544.1"/>
    </source>
</evidence>
<evidence type="ECO:0000259" key="2">
    <source>
        <dbReference type="Pfam" id="PF02397"/>
    </source>
</evidence>
<reference evidence="3 4" key="1">
    <citation type="submission" date="2017-04" db="EMBL/GenBank/DDBJ databases">
        <title>Genome Sequence of Marinobacter salarius strain SMR5 Isolated from a culture of the Diatom Skeletonema marinoi.</title>
        <authorList>
            <person name="Topel M."/>
            <person name="Pinder M.I.M."/>
            <person name="Johansson O.N."/>
            <person name="Kourtchenko O."/>
            <person name="Godhe A."/>
            <person name="Clarke A.K."/>
        </authorList>
    </citation>
    <scope>NUCLEOTIDE SEQUENCE [LARGE SCALE GENOMIC DNA]</scope>
    <source>
        <strain evidence="3 4">SMR5</strain>
    </source>
</reference>
<dbReference type="InterPro" id="IPR003362">
    <property type="entry name" value="Bact_transf"/>
</dbReference>
<dbReference type="PANTHER" id="PTHR30576">
    <property type="entry name" value="COLANIC BIOSYNTHESIS UDP-GLUCOSE LIPID CARRIER TRANSFERASE"/>
    <property type="match status" value="1"/>
</dbReference>